<dbReference type="Pfam" id="PF06629">
    <property type="entry name" value="MipA"/>
    <property type="match status" value="1"/>
</dbReference>
<dbReference type="EMBL" id="SSTI01000001">
    <property type="protein sequence ID" value="THG42039.1"/>
    <property type="molecule type" value="Genomic_DNA"/>
</dbReference>
<keyword evidence="5" id="KW-0998">Cell outer membrane</keyword>
<accession>A0ABY2QLV3</accession>
<evidence type="ECO:0000256" key="4">
    <source>
        <dbReference type="ARBA" id="ARBA00023136"/>
    </source>
</evidence>
<gene>
    <name evidence="8" type="ORF">E5988_00835</name>
</gene>
<feature type="compositionally biased region" description="Pro residues" evidence="6">
    <location>
        <begin position="40"/>
        <end position="55"/>
    </location>
</feature>
<dbReference type="Proteomes" id="UP000308038">
    <property type="component" value="Unassembled WGS sequence"/>
</dbReference>
<evidence type="ECO:0000256" key="1">
    <source>
        <dbReference type="ARBA" id="ARBA00004442"/>
    </source>
</evidence>
<evidence type="ECO:0000256" key="2">
    <source>
        <dbReference type="ARBA" id="ARBA00005722"/>
    </source>
</evidence>
<reference evidence="8 9" key="1">
    <citation type="submission" date="2019-04" db="EMBL/GenBank/DDBJ databases">
        <title>Microbes associate with the intestines of laboratory mice.</title>
        <authorList>
            <person name="Navarre W."/>
            <person name="Wong E."/>
            <person name="Huang K.C."/>
            <person name="Tropini C."/>
            <person name="Ng K."/>
            <person name="Yu B."/>
        </authorList>
    </citation>
    <scope>NUCLEOTIDE SEQUENCE [LARGE SCALE GENOMIC DNA]</scope>
    <source>
        <strain evidence="8 9">NM83_B4-11</strain>
    </source>
</reference>
<organism evidence="8 9">
    <name type="scientific">Sphingomonas olei</name>
    <dbReference type="NCBI Taxonomy" id="1886787"/>
    <lineage>
        <taxon>Bacteria</taxon>
        <taxon>Pseudomonadati</taxon>
        <taxon>Pseudomonadota</taxon>
        <taxon>Alphaproteobacteria</taxon>
        <taxon>Sphingomonadales</taxon>
        <taxon>Sphingomonadaceae</taxon>
        <taxon>Sphingomonas</taxon>
    </lineage>
</organism>
<evidence type="ECO:0000256" key="7">
    <source>
        <dbReference type="SAM" id="SignalP"/>
    </source>
</evidence>
<dbReference type="PANTHER" id="PTHR38776:SF1">
    <property type="entry name" value="MLTA-INTERACTING PROTEIN-RELATED"/>
    <property type="match status" value="1"/>
</dbReference>
<comment type="subcellular location">
    <subcellularLocation>
        <location evidence="1">Cell outer membrane</location>
    </subcellularLocation>
</comment>
<name>A0ABY2QLV3_9SPHN</name>
<dbReference type="InterPro" id="IPR010583">
    <property type="entry name" value="MipA"/>
</dbReference>
<dbReference type="RefSeq" id="WP_136450433.1">
    <property type="nucleotide sequence ID" value="NZ_SSTI01000001.1"/>
</dbReference>
<comment type="similarity">
    <text evidence="2">Belongs to the MipA/OmpV family.</text>
</comment>
<comment type="caution">
    <text evidence="8">The sequence shown here is derived from an EMBL/GenBank/DDBJ whole genome shotgun (WGS) entry which is preliminary data.</text>
</comment>
<keyword evidence="4" id="KW-0472">Membrane</keyword>
<feature type="signal peptide" evidence="7">
    <location>
        <begin position="1"/>
        <end position="27"/>
    </location>
</feature>
<evidence type="ECO:0000256" key="6">
    <source>
        <dbReference type="SAM" id="MobiDB-lite"/>
    </source>
</evidence>
<evidence type="ECO:0000256" key="3">
    <source>
        <dbReference type="ARBA" id="ARBA00022729"/>
    </source>
</evidence>
<sequence>MRSFPAAAALALGATAFALPAAVQAQAPVQTPPIVEAPPLNTPPGGPPPGRPPALPGADGWSITIGVAPVLSPVWQGSRDTALSLFPDLRFNYKDVIFASIPEGLGWNAINGDGWRAGPLAKIRFGRDEERGGSPFLITGGSDALLGLGDVSAAAEVGAFAEKRVGPWRGRLEARRGFGGHEGVLIDGSIAYQARLGRTSISFGPRATIASADYMRTYFGIDPAQSQRSGLAPYRPGGGLLSFGVGSSVVHPLDRRSVLTLFSGLDRLGGEPGDSPLVRERGRRMQFTLGLGYGFRFGL</sequence>
<feature type="region of interest" description="Disordered" evidence="6">
    <location>
        <begin position="33"/>
        <end position="57"/>
    </location>
</feature>
<proteinExistence type="inferred from homology"/>
<evidence type="ECO:0000313" key="9">
    <source>
        <dbReference type="Proteomes" id="UP000308038"/>
    </source>
</evidence>
<protein>
    <submittedName>
        <fullName evidence="8">MipA/OmpV family protein</fullName>
    </submittedName>
</protein>
<feature type="chain" id="PRO_5046406709" evidence="7">
    <location>
        <begin position="28"/>
        <end position="299"/>
    </location>
</feature>
<dbReference type="PANTHER" id="PTHR38776">
    <property type="entry name" value="MLTA-INTERACTING PROTEIN-RELATED"/>
    <property type="match status" value="1"/>
</dbReference>
<evidence type="ECO:0000313" key="8">
    <source>
        <dbReference type="EMBL" id="THG42039.1"/>
    </source>
</evidence>
<keyword evidence="9" id="KW-1185">Reference proteome</keyword>
<keyword evidence="3 7" id="KW-0732">Signal</keyword>
<evidence type="ECO:0000256" key="5">
    <source>
        <dbReference type="ARBA" id="ARBA00023237"/>
    </source>
</evidence>